<dbReference type="AlphaFoldDB" id="A0A9P0MCR3"/>
<evidence type="ECO:0000313" key="1">
    <source>
        <dbReference type="EMBL" id="CAH2013931.1"/>
    </source>
</evidence>
<comment type="caution">
    <text evidence="1">The sequence shown here is derived from an EMBL/GenBank/DDBJ whole genome shotgun (WGS) entry which is preliminary data.</text>
</comment>
<reference evidence="1" key="1">
    <citation type="submission" date="2022-03" db="EMBL/GenBank/DDBJ databases">
        <authorList>
            <person name="Sayadi A."/>
        </authorList>
    </citation>
    <scope>NUCLEOTIDE SEQUENCE</scope>
</reference>
<protein>
    <submittedName>
        <fullName evidence="1">Uncharacterized protein</fullName>
    </submittedName>
</protein>
<dbReference type="Proteomes" id="UP001152888">
    <property type="component" value="Unassembled WGS sequence"/>
</dbReference>
<proteinExistence type="predicted"/>
<sequence length="65" mass="6915">MTGLPPLPLPLSLTMPSFVFDFALPGLSLCNAFTHACALAAPSLTASSLMKITFKFNFTASFAYI</sequence>
<dbReference type="EMBL" id="CAKOFQ010008395">
    <property type="protein sequence ID" value="CAH2013931.1"/>
    <property type="molecule type" value="Genomic_DNA"/>
</dbReference>
<organism evidence="1 2">
    <name type="scientific">Acanthoscelides obtectus</name>
    <name type="common">Bean weevil</name>
    <name type="synonym">Bruchus obtectus</name>
    <dbReference type="NCBI Taxonomy" id="200917"/>
    <lineage>
        <taxon>Eukaryota</taxon>
        <taxon>Metazoa</taxon>
        <taxon>Ecdysozoa</taxon>
        <taxon>Arthropoda</taxon>
        <taxon>Hexapoda</taxon>
        <taxon>Insecta</taxon>
        <taxon>Pterygota</taxon>
        <taxon>Neoptera</taxon>
        <taxon>Endopterygota</taxon>
        <taxon>Coleoptera</taxon>
        <taxon>Polyphaga</taxon>
        <taxon>Cucujiformia</taxon>
        <taxon>Chrysomeloidea</taxon>
        <taxon>Chrysomelidae</taxon>
        <taxon>Bruchinae</taxon>
        <taxon>Bruchini</taxon>
        <taxon>Acanthoscelides</taxon>
    </lineage>
</organism>
<keyword evidence="2" id="KW-1185">Reference proteome</keyword>
<name>A0A9P0MCR3_ACAOB</name>
<accession>A0A9P0MCR3</accession>
<gene>
    <name evidence="1" type="ORF">ACAOBT_LOCUS33765</name>
</gene>
<evidence type="ECO:0000313" key="2">
    <source>
        <dbReference type="Proteomes" id="UP001152888"/>
    </source>
</evidence>